<keyword evidence="2" id="KW-1133">Transmembrane helix</keyword>
<evidence type="ECO:0000256" key="1">
    <source>
        <dbReference type="SAM" id="MobiDB-lite"/>
    </source>
</evidence>
<keyword evidence="2" id="KW-0812">Transmembrane</keyword>
<name>A0ABY7DJ05_MYAAR</name>
<feature type="region of interest" description="Disordered" evidence="1">
    <location>
        <begin position="147"/>
        <end position="174"/>
    </location>
</feature>
<accession>A0ABY7DJ05</accession>
<sequence>LIAGVTPATFRTGTCSPPRAATIARTKKHIVRTRVTEDMSGRQHKPTFVPPHEHVTTMPITWGPITFNPNRTFQDRTTPGKHESTMEVDTMSVRPEIFLSVMFGGLIVVILAAFLIFFRAHKRTARHARSMGIVVFASVDPHHGPPTCQTENPVSPVYTPPAYDDVTQSGPPLYDQINITDDNNHARATADRHKGSDLPPPYSDDSTLAQHLRYTEYYENPTTQASHNVCTSSNRDTFSSNVDHRNRNEQFKPTWQQPLTLTSSDSHDTTNNPVDDPPPYSMV</sequence>
<keyword evidence="4" id="KW-1185">Reference proteome</keyword>
<feature type="region of interest" description="Disordered" evidence="1">
    <location>
        <begin position="224"/>
        <end position="283"/>
    </location>
</feature>
<feature type="compositionally biased region" description="Low complexity" evidence="1">
    <location>
        <begin position="259"/>
        <end position="274"/>
    </location>
</feature>
<evidence type="ECO:0000313" key="4">
    <source>
        <dbReference type="Proteomes" id="UP001164746"/>
    </source>
</evidence>
<feature type="non-terminal residue" evidence="3">
    <location>
        <position position="283"/>
    </location>
</feature>
<dbReference type="EMBL" id="CP111013">
    <property type="protein sequence ID" value="WAQ97627.1"/>
    <property type="molecule type" value="Genomic_DNA"/>
</dbReference>
<keyword evidence="2" id="KW-0472">Membrane</keyword>
<dbReference type="Proteomes" id="UP001164746">
    <property type="component" value="Chromosome 2"/>
</dbReference>
<reference evidence="3" key="1">
    <citation type="submission" date="2022-11" db="EMBL/GenBank/DDBJ databases">
        <title>Centuries of genome instability and evolution in soft-shell clam transmissible cancer (bioRxiv).</title>
        <authorList>
            <person name="Hart S.F.M."/>
            <person name="Yonemitsu M.A."/>
            <person name="Giersch R.M."/>
            <person name="Beal B.F."/>
            <person name="Arriagada G."/>
            <person name="Davis B.W."/>
            <person name="Ostrander E.A."/>
            <person name="Goff S.P."/>
            <person name="Metzger M.J."/>
        </authorList>
    </citation>
    <scope>NUCLEOTIDE SEQUENCE</scope>
    <source>
        <strain evidence="3">MELC-2E11</strain>
        <tissue evidence="3">Siphon/mantle</tissue>
    </source>
</reference>
<gene>
    <name evidence="3" type="ORF">MAR_030317</name>
</gene>
<feature type="compositionally biased region" description="Polar residues" evidence="1">
    <location>
        <begin position="224"/>
        <end position="241"/>
    </location>
</feature>
<evidence type="ECO:0000313" key="3">
    <source>
        <dbReference type="EMBL" id="WAQ97627.1"/>
    </source>
</evidence>
<protein>
    <submittedName>
        <fullName evidence="3">Uncharacterized protein</fullName>
    </submittedName>
</protein>
<organism evidence="3 4">
    <name type="scientific">Mya arenaria</name>
    <name type="common">Soft-shell clam</name>
    <dbReference type="NCBI Taxonomy" id="6604"/>
    <lineage>
        <taxon>Eukaryota</taxon>
        <taxon>Metazoa</taxon>
        <taxon>Spiralia</taxon>
        <taxon>Lophotrochozoa</taxon>
        <taxon>Mollusca</taxon>
        <taxon>Bivalvia</taxon>
        <taxon>Autobranchia</taxon>
        <taxon>Heteroconchia</taxon>
        <taxon>Euheterodonta</taxon>
        <taxon>Imparidentia</taxon>
        <taxon>Neoheterodontei</taxon>
        <taxon>Myida</taxon>
        <taxon>Myoidea</taxon>
        <taxon>Myidae</taxon>
        <taxon>Mya</taxon>
    </lineage>
</organism>
<feature type="transmembrane region" description="Helical" evidence="2">
    <location>
        <begin position="97"/>
        <end position="118"/>
    </location>
</feature>
<proteinExistence type="predicted"/>
<evidence type="ECO:0000256" key="2">
    <source>
        <dbReference type="SAM" id="Phobius"/>
    </source>
</evidence>